<gene>
    <name evidence="1" type="ORF">WG66_3631</name>
</gene>
<evidence type="ECO:0000313" key="1">
    <source>
        <dbReference type="EMBL" id="KTB43795.1"/>
    </source>
</evidence>
<comment type="caution">
    <text evidence="1">The sequence shown here is derived from an EMBL/GenBank/DDBJ whole genome shotgun (WGS) entry which is preliminary data.</text>
</comment>
<proteinExistence type="predicted"/>
<name>A0A0W0G5F2_MONRR</name>
<protein>
    <submittedName>
        <fullName evidence="1">Uncharacterized protein</fullName>
    </submittedName>
</protein>
<reference evidence="1 2" key="1">
    <citation type="submission" date="2015-12" db="EMBL/GenBank/DDBJ databases">
        <title>Draft genome sequence of Moniliophthora roreri, the causal agent of frosty pod rot of cacao.</title>
        <authorList>
            <person name="Aime M.C."/>
            <person name="Diaz-Valderrama J.R."/>
            <person name="Kijpornyongpan T."/>
            <person name="Phillips-Mora W."/>
        </authorList>
    </citation>
    <scope>NUCLEOTIDE SEQUENCE [LARGE SCALE GENOMIC DNA]</scope>
    <source>
        <strain evidence="1 2">MCA 2952</strain>
    </source>
</reference>
<sequence>MPSIHDTIPPSSSTVSIRCINVTTDDSVVPAVIFLEPVLPDREEAYHVCSWTSGRHGQAISRTFSSQFGSMLPGFNMKVEKDVVNLQLSAEGVRSDDIDTVIWIHTHIWIV</sequence>
<dbReference type="AlphaFoldDB" id="A0A0W0G5F2"/>
<dbReference type="EMBL" id="LATX01001075">
    <property type="protein sequence ID" value="KTB43795.1"/>
    <property type="molecule type" value="Genomic_DNA"/>
</dbReference>
<accession>A0A0W0G5F2</accession>
<evidence type="ECO:0000313" key="2">
    <source>
        <dbReference type="Proteomes" id="UP000054988"/>
    </source>
</evidence>
<organism evidence="1 2">
    <name type="scientific">Moniliophthora roreri</name>
    <name type="common">Frosty pod rot fungus</name>
    <name type="synonym">Monilia roreri</name>
    <dbReference type="NCBI Taxonomy" id="221103"/>
    <lineage>
        <taxon>Eukaryota</taxon>
        <taxon>Fungi</taxon>
        <taxon>Dikarya</taxon>
        <taxon>Basidiomycota</taxon>
        <taxon>Agaricomycotina</taxon>
        <taxon>Agaricomycetes</taxon>
        <taxon>Agaricomycetidae</taxon>
        <taxon>Agaricales</taxon>
        <taxon>Marasmiineae</taxon>
        <taxon>Marasmiaceae</taxon>
        <taxon>Moniliophthora</taxon>
    </lineage>
</organism>
<dbReference type="Proteomes" id="UP000054988">
    <property type="component" value="Unassembled WGS sequence"/>
</dbReference>